<evidence type="ECO:0000313" key="3">
    <source>
        <dbReference type="Proteomes" id="UP001341840"/>
    </source>
</evidence>
<evidence type="ECO:0000259" key="1">
    <source>
        <dbReference type="Pfam" id="PF02721"/>
    </source>
</evidence>
<dbReference type="Pfam" id="PF02721">
    <property type="entry name" value="DUF223"/>
    <property type="match status" value="1"/>
</dbReference>
<name>A0ABU6TDU0_9FABA</name>
<dbReference type="EMBL" id="JASCZI010090824">
    <property type="protein sequence ID" value="MED6146886.1"/>
    <property type="molecule type" value="Genomic_DNA"/>
</dbReference>
<organism evidence="2 3">
    <name type="scientific">Stylosanthes scabra</name>
    <dbReference type="NCBI Taxonomy" id="79078"/>
    <lineage>
        <taxon>Eukaryota</taxon>
        <taxon>Viridiplantae</taxon>
        <taxon>Streptophyta</taxon>
        <taxon>Embryophyta</taxon>
        <taxon>Tracheophyta</taxon>
        <taxon>Spermatophyta</taxon>
        <taxon>Magnoliopsida</taxon>
        <taxon>eudicotyledons</taxon>
        <taxon>Gunneridae</taxon>
        <taxon>Pentapetalae</taxon>
        <taxon>rosids</taxon>
        <taxon>fabids</taxon>
        <taxon>Fabales</taxon>
        <taxon>Fabaceae</taxon>
        <taxon>Papilionoideae</taxon>
        <taxon>50 kb inversion clade</taxon>
        <taxon>dalbergioids sensu lato</taxon>
        <taxon>Dalbergieae</taxon>
        <taxon>Pterocarpus clade</taxon>
        <taxon>Stylosanthes</taxon>
    </lineage>
</organism>
<sequence length="124" mass="14009">MASSSAVGGSREETDRVADVRPAKLRCKLVVAVVRLYQLLNPWISKDAISMELLLQNQEEDCIHCSIGREHVGAYKSVIRENGIYSMKNFVIQRNIKPPRTTPHEFKLSVYGKTEVMTLASNKF</sequence>
<dbReference type="InterPro" id="IPR003871">
    <property type="entry name" value="RFA1B/D_OB_1st"/>
</dbReference>
<comment type="caution">
    <text evidence="2">The sequence shown here is derived from an EMBL/GenBank/DDBJ whole genome shotgun (WGS) entry which is preliminary data.</text>
</comment>
<dbReference type="Proteomes" id="UP001341840">
    <property type="component" value="Unassembled WGS sequence"/>
</dbReference>
<evidence type="ECO:0000313" key="2">
    <source>
        <dbReference type="EMBL" id="MED6146886.1"/>
    </source>
</evidence>
<accession>A0ABU6TDU0</accession>
<dbReference type="Gene3D" id="2.40.50.140">
    <property type="entry name" value="Nucleic acid-binding proteins"/>
    <property type="match status" value="1"/>
</dbReference>
<protein>
    <recommendedName>
        <fullName evidence="1">Replication protein A 70 kDa DNA-binding subunit B/D first OB fold domain-containing protein</fullName>
    </recommendedName>
</protein>
<keyword evidence="3" id="KW-1185">Reference proteome</keyword>
<gene>
    <name evidence="2" type="ORF">PIB30_038935</name>
</gene>
<dbReference type="SUPFAM" id="SSF50249">
    <property type="entry name" value="Nucleic acid-binding proteins"/>
    <property type="match status" value="1"/>
</dbReference>
<reference evidence="2 3" key="1">
    <citation type="journal article" date="2023" name="Plants (Basel)">
        <title>Bridging the Gap: Combining Genomics and Transcriptomics Approaches to Understand Stylosanthes scabra, an Orphan Legume from the Brazilian Caatinga.</title>
        <authorList>
            <person name="Ferreira-Neto J.R.C."/>
            <person name="da Silva M.D."/>
            <person name="Binneck E."/>
            <person name="de Melo N.F."/>
            <person name="da Silva R.H."/>
            <person name="de Melo A.L.T.M."/>
            <person name="Pandolfi V."/>
            <person name="Bustamante F.O."/>
            <person name="Brasileiro-Vidal A.C."/>
            <person name="Benko-Iseppon A.M."/>
        </authorList>
    </citation>
    <scope>NUCLEOTIDE SEQUENCE [LARGE SCALE GENOMIC DNA]</scope>
    <source>
        <tissue evidence="2">Leaves</tissue>
    </source>
</reference>
<proteinExistence type="predicted"/>
<feature type="domain" description="Replication protein A 70 kDa DNA-binding subunit B/D first OB fold" evidence="1">
    <location>
        <begin position="15"/>
        <end position="117"/>
    </location>
</feature>
<dbReference type="CDD" id="cd04480">
    <property type="entry name" value="RPA1_DBD_A_like"/>
    <property type="match status" value="1"/>
</dbReference>
<dbReference type="InterPro" id="IPR012340">
    <property type="entry name" value="NA-bd_OB-fold"/>
</dbReference>